<dbReference type="AlphaFoldDB" id="A0A7S4QHY6"/>
<dbReference type="Pfam" id="PF12796">
    <property type="entry name" value="Ank_2"/>
    <property type="match status" value="1"/>
</dbReference>
<proteinExistence type="predicted"/>
<organism evidence="1">
    <name type="scientific">Ditylum brightwellii</name>
    <dbReference type="NCBI Taxonomy" id="49249"/>
    <lineage>
        <taxon>Eukaryota</taxon>
        <taxon>Sar</taxon>
        <taxon>Stramenopiles</taxon>
        <taxon>Ochrophyta</taxon>
        <taxon>Bacillariophyta</taxon>
        <taxon>Mediophyceae</taxon>
        <taxon>Lithodesmiophycidae</taxon>
        <taxon>Lithodesmiales</taxon>
        <taxon>Lithodesmiaceae</taxon>
        <taxon>Ditylum</taxon>
    </lineage>
</organism>
<dbReference type="Gene3D" id="1.25.40.20">
    <property type="entry name" value="Ankyrin repeat-containing domain"/>
    <property type="match status" value="1"/>
</dbReference>
<dbReference type="SUPFAM" id="SSF48403">
    <property type="entry name" value="Ankyrin repeat"/>
    <property type="match status" value="1"/>
</dbReference>
<dbReference type="EMBL" id="HBNS01003266">
    <property type="protein sequence ID" value="CAE4583276.1"/>
    <property type="molecule type" value="Transcribed_RNA"/>
</dbReference>
<dbReference type="InterPro" id="IPR002110">
    <property type="entry name" value="Ankyrin_rpt"/>
</dbReference>
<reference evidence="1" key="1">
    <citation type="submission" date="2021-01" db="EMBL/GenBank/DDBJ databases">
        <authorList>
            <person name="Corre E."/>
            <person name="Pelletier E."/>
            <person name="Niang G."/>
            <person name="Scheremetjew M."/>
            <person name="Finn R."/>
            <person name="Kale V."/>
            <person name="Holt S."/>
            <person name="Cochrane G."/>
            <person name="Meng A."/>
            <person name="Brown T."/>
            <person name="Cohen L."/>
        </authorList>
    </citation>
    <scope>NUCLEOTIDE SEQUENCE</scope>
    <source>
        <strain evidence="1">GSO104</strain>
    </source>
</reference>
<protein>
    <submittedName>
        <fullName evidence="1">Uncharacterized protein</fullName>
    </submittedName>
</protein>
<dbReference type="InterPro" id="IPR036770">
    <property type="entry name" value="Ankyrin_rpt-contain_sf"/>
</dbReference>
<evidence type="ECO:0000313" key="1">
    <source>
        <dbReference type="EMBL" id="CAE4583276.1"/>
    </source>
</evidence>
<dbReference type="SMART" id="SM00248">
    <property type="entry name" value="ANK"/>
    <property type="match status" value="3"/>
</dbReference>
<accession>A0A7S4QHY6</accession>
<name>A0A7S4QHY6_9STRA</name>
<sequence>MQLPESNAAVELCCLLQTKPHNNDVILNFCFDNRTAASIKCKVGNEDEQCYPLSFAINQKASFDIIFILCKQFPPALAELNQRKETPLHIAVRRNNDMDILTMLLDESPESASKVTVYGCTPLHYLCERNPSAEALSLFLSKYPQATEKKDACGRVLLHCVFEGKISLAAVSLLLAHNPNAVEEKKQRGTDSFTQCMHVPCILPCHSENAGLRSICSFVTR</sequence>
<gene>
    <name evidence="1" type="ORF">DBRI00130_LOCUS2649</name>
</gene>